<reference evidence="1" key="1">
    <citation type="journal article" date="2023" name="G3 (Bethesda)">
        <title>A reference genome for the long-term kleptoplast-retaining sea slug Elysia crispata morphotype clarki.</title>
        <authorList>
            <person name="Eastman K.E."/>
            <person name="Pendleton A.L."/>
            <person name="Shaikh M.A."/>
            <person name="Suttiyut T."/>
            <person name="Ogas R."/>
            <person name="Tomko P."/>
            <person name="Gavelis G."/>
            <person name="Widhalm J.R."/>
            <person name="Wisecaver J.H."/>
        </authorList>
    </citation>
    <scope>NUCLEOTIDE SEQUENCE</scope>
    <source>
        <strain evidence="1">ECLA1</strain>
    </source>
</reference>
<name>A0AAE0YJ35_9GAST</name>
<organism evidence="1 2">
    <name type="scientific">Elysia crispata</name>
    <name type="common">lettuce slug</name>
    <dbReference type="NCBI Taxonomy" id="231223"/>
    <lineage>
        <taxon>Eukaryota</taxon>
        <taxon>Metazoa</taxon>
        <taxon>Spiralia</taxon>
        <taxon>Lophotrochozoa</taxon>
        <taxon>Mollusca</taxon>
        <taxon>Gastropoda</taxon>
        <taxon>Heterobranchia</taxon>
        <taxon>Euthyneura</taxon>
        <taxon>Panpulmonata</taxon>
        <taxon>Sacoglossa</taxon>
        <taxon>Placobranchoidea</taxon>
        <taxon>Plakobranchidae</taxon>
        <taxon>Elysia</taxon>
    </lineage>
</organism>
<sequence length="104" mass="11619">MSCFRLECFSPAGEFRVLLKWYGMEAVSTVGLRRCEQRTASRSPISAHLISGDDRRLKLFVTVTVLVSAPFSLLQSLFVDLLTSLDLSCKEENRLSSGFQTLIA</sequence>
<keyword evidence="2" id="KW-1185">Reference proteome</keyword>
<gene>
    <name evidence="1" type="ORF">RRG08_024893</name>
</gene>
<dbReference type="EMBL" id="JAWDGP010006075">
    <property type="protein sequence ID" value="KAK3747747.1"/>
    <property type="molecule type" value="Genomic_DNA"/>
</dbReference>
<proteinExistence type="predicted"/>
<protein>
    <submittedName>
        <fullName evidence="1">Uncharacterized protein</fullName>
    </submittedName>
</protein>
<dbReference type="Proteomes" id="UP001283361">
    <property type="component" value="Unassembled WGS sequence"/>
</dbReference>
<dbReference type="AlphaFoldDB" id="A0AAE0YJ35"/>
<evidence type="ECO:0000313" key="2">
    <source>
        <dbReference type="Proteomes" id="UP001283361"/>
    </source>
</evidence>
<comment type="caution">
    <text evidence="1">The sequence shown here is derived from an EMBL/GenBank/DDBJ whole genome shotgun (WGS) entry which is preliminary data.</text>
</comment>
<evidence type="ECO:0000313" key="1">
    <source>
        <dbReference type="EMBL" id="KAK3747747.1"/>
    </source>
</evidence>
<accession>A0AAE0YJ35</accession>